<dbReference type="AlphaFoldDB" id="A0A9X3NH85"/>
<evidence type="ECO:0000313" key="3">
    <source>
        <dbReference type="Proteomes" id="UP001140076"/>
    </source>
</evidence>
<dbReference type="Proteomes" id="UP001140076">
    <property type="component" value="Unassembled WGS sequence"/>
</dbReference>
<evidence type="ECO:0000259" key="1">
    <source>
        <dbReference type="Pfam" id="PF14534"/>
    </source>
</evidence>
<dbReference type="SUPFAM" id="SSF54427">
    <property type="entry name" value="NTF2-like"/>
    <property type="match status" value="1"/>
</dbReference>
<feature type="domain" description="DUF4440" evidence="1">
    <location>
        <begin position="7"/>
        <end position="111"/>
    </location>
</feature>
<gene>
    <name evidence="2" type="ORF">LG943_03590</name>
</gene>
<dbReference type="InterPro" id="IPR032710">
    <property type="entry name" value="NTF2-like_dom_sf"/>
</dbReference>
<name>A0A9X3NH85_9ACTN</name>
<sequence>MDGEPAELEERGWRALAQGGAAAAGFYREVLDADPLMLLPGGLRLAGREAVIAAMGGPPWSTYRLEEIDVLRPAPDTAVVAYAATAQRGAAPAYSALISSLYVRRAGAWRLAFHQQTPR</sequence>
<evidence type="ECO:0000313" key="2">
    <source>
        <dbReference type="EMBL" id="MDA0563417.1"/>
    </source>
</evidence>
<organism evidence="2 3">
    <name type="scientific">Streptomonospora mangrovi</name>
    <dbReference type="NCBI Taxonomy" id="2883123"/>
    <lineage>
        <taxon>Bacteria</taxon>
        <taxon>Bacillati</taxon>
        <taxon>Actinomycetota</taxon>
        <taxon>Actinomycetes</taxon>
        <taxon>Streptosporangiales</taxon>
        <taxon>Nocardiopsidaceae</taxon>
        <taxon>Streptomonospora</taxon>
    </lineage>
</organism>
<accession>A0A9X3NH85</accession>
<dbReference type="InterPro" id="IPR027843">
    <property type="entry name" value="DUF4440"/>
</dbReference>
<proteinExistence type="predicted"/>
<dbReference type="Pfam" id="PF14534">
    <property type="entry name" value="DUF4440"/>
    <property type="match status" value="1"/>
</dbReference>
<dbReference type="Gene3D" id="3.10.450.50">
    <property type="match status" value="1"/>
</dbReference>
<reference evidence="2" key="1">
    <citation type="submission" date="2021-10" db="EMBL/GenBank/DDBJ databases">
        <title>Streptomonospora sp. nov., isolated from mangrove soil.</title>
        <authorList>
            <person name="Chen X."/>
            <person name="Ge X."/>
            <person name="Liu W."/>
        </authorList>
    </citation>
    <scope>NUCLEOTIDE SEQUENCE</scope>
    <source>
        <strain evidence="2">S1-112</strain>
    </source>
</reference>
<keyword evidence="3" id="KW-1185">Reference proteome</keyword>
<dbReference type="RefSeq" id="WP_270070705.1">
    <property type="nucleotide sequence ID" value="NZ_JAJAQC010000004.1"/>
</dbReference>
<comment type="caution">
    <text evidence="2">The sequence shown here is derived from an EMBL/GenBank/DDBJ whole genome shotgun (WGS) entry which is preliminary data.</text>
</comment>
<protein>
    <submittedName>
        <fullName evidence="2">DUF4440 domain-containing protein</fullName>
    </submittedName>
</protein>
<dbReference type="EMBL" id="JAJAQC010000004">
    <property type="protein sequence ID" value="MDA0563417.1"/>
    <property type="molecule type" value="Genomic_DNA"/>
</dbReference>